<dbReference type="EMBL" id="ML122274">
    <property type="protein sequence ID" value="RPD58584.1"/>
    <property type="molecule type" value="Genomic_DNA"/>
</dbReference>
<evidence type="ECO:0000313" key="1">
    <source>
        <dbReference type="EMBL" id="RPD58584.1"/>
    </source>
</evidence>
<evidence type="ECO:0000313" key="2">
    <source>
        <dbReference type="Proteomes" id="UP000313359"/>
    </source>
</evidence>
<proteinExistence type="predicted"/>
<organism evidence="1 2">
    <name type="scientific">Lentinus tigrinus ALCF2SS1-6</name>
    <dbReference type="NCBI Taxonomy" id="1328759"/>
    <lineage>
        <taxon>Eukaryota</taxon>
        <taxon>Fungi</taxon>
        <taxon>Dikarya</taxon>
        <taxon>Basidiomycota</taxon>
        <taxon>Agaricomycotina</taxon>
        <taxon>Agaricomycetes</taxon>
        <taxon>Polyporales</taxon>
        <taxon>Polyporaceae</taxon>
        <taxon>Lentinus</taxon>
    </lineage>
</organism>
<keyword evidence="2" id="KW-1185">Reference proteome</keyword>
<dbReference type="Proteomes" id="UP000313359">
    <property type="component" value="Unassembled WGS sequence"/>
</dbReference>
<name>A0A5C2S6C0_9APHY</name>
<accession>A0A5C2S6C0</accession>
<dbReference type="AlphaFoldDB" id="A0A5C2S6C0"/>
<gene>
    <name evidence="1" type="ORF">L227DRAFT_576968</name>
</gene>
<sequence>MPPISVPQGHIDRARCAGGNDAAQMMRSRFPHDSGVPTLHEHEKWLCAVMDNMARPL</sequence>
<reference evidence="1" key="1">
    <citation type="journal article" date="2018" name="Genome Biol. Evol.">
        <title>Genomics and development of Lentinus tigrinus, a white-rot wood-decaying mushroom with dimorphic fruiting bodies.</title>
        <authorList>
            <person name="Wu B."/>
            <person name="Xu Z."/>
            <person name="Knudson A."/>
            <person name="Carlson A."/>
            <person name="Chen N."/>
            <person name="Kovaka S."/>
            <person name="LaButti K."/>
            <person name="Lipzen A."/>
            <person name="Pennachio C."/>
            <person name="Riley R."/>
            <person name="Schakwitz W."/>
            <person name="Umezawa K."/>
            <person name="Ohm R.A."/>
            <person name="Grigoriev I.V."/>
            <person name="Nagy L.G."/>
            <person name="Gibbons J."/>
            <person name="Hibbett D."/>
        </authorList>
    </citation>
    <scope>NUCLEOTIDE SEQUENCE [LARGE SCALE GENOMIC DNA]</scope>
    <source>
        <strain evidence="1">ALCF2SS1-6</strain>
    </source>
</reference>
<protein>
    <submittedName>
        <fullName evidence="1">Uncharacterized protein</fullName>
    </submittedName>
</protein>